<evidence type="ECO:0000256" key="1">
    <source>
        <dbReference type="SAM" id="MobiDB-lite"/>
    </source>
</evidence>
<gene>
    <name evidence="2" type="ORF">DEBURN_LOCUS7779</name>
</gene>
<feature type="compositionally biased region" description="Acidic residues" evidence="1">
    <location>
        <begin position="47"/>
        <end position="56"/>
    </location>
</feature>
<keyword evidence="3" id="KW-1185">Reference proteome</keyword>
<organism evidence="2 3">
    <name type="scientific">Diversispora eburnea</name>
    <dbReference type="NCBI Taxonomy" id="1213867"/>
    <lineage>
        <taxon>Eukaryota</taxon>
        <taxon>Fungi</taxon>
        <taxon>Fungi incertae sedis</taxon>
        <taxon>Mucoromycota</taxon>
        <taxon>Glomeromycotina</taxon>
        <taxon>Glomeromycetes</taxon>
        <taxon>Diversisporales</taxon>
        <taxon>Diversisporaceae</taxon>
        <taxon>Diversispora</taxon>
    </lineage>
</organism>
<proteinExistence type="predicted"/>
<protein>
    <submittedName>
        <fullName evidence="2">3107_t:CDS:1</fullName>
    </submittedName>
</protein>
<name>A0A9N9BIJ9_9GLOM</name>
<dbReference type="Proteomes" id="UP000789706">
    <property type="component" value="Unassembled WGS sequence"/>
</dbReference>
<evidence type="ECO:0000313" key="2">
    <source>
        <dbReference type="EMBL" id="CAG8564975.1"/>
    </source>
</evidence>
<sequence>MKTILFYFLFRRSSNSTEFMEEDIYNLKRRERRVPVVLNNSNNKDGEGEDNDDNKDEEFTYHDMNSHESYKCIASYVSFTENQETPETLDAEEYISLYESVNNMKDT</sequence>
<accession>A0A9N9BIJ9</accession>
<comment type="caution">
    <text evidence="2">The sequence shown here is derived from an EMBL/GenBank/DDBJ whole genome shotgun (WGS) entry which is preliminary data.</text>
</comment>
<evidence type="ECO:0000313" key="3">
    <source>
        <dbReference type="Proteomes" id="UP000789706"/>
    </source>
</evidence>
<dbReference type="AlphaFoldDB" id="A0A9N9BIJ9"/>
<feature type="region of interest" description="Disordered" evidence="1">
    <location>
        <begin position="35"/>
        <end position="59"/>
    </location>
</feature>
<dbReference type="EMBL" id="CAJVPK010001008">
    <property type="protein sequence ID" value="CAG8564975.1"/>
    <property type="molecule type" value="Genomic_DNA"/>
</dbReference>
<reference evidence="2" key="1">
    <citation type="submission" date="2021-06" db="EMBL/GenBank/DDBJ databases">
        <authorList>
            <person name="Kallberg Y."/>
            <person name="Tangrot J."/>
            <person name="Rosling A."/>
        </authorList>
    </citation>
    <scope>NUCLEOTIDE SEQUENCE</scope>
    <source>
        <strain evidence="2">AZ414A</strain>
    </source>
</reference>